<evidence type="ECO:0000256" key="1">
    <source>
        <dbReference type="SAM" id="Phobius"/>
    </source>
</evidence>
<accession>A0ABW4VCB1</accession>
<keyword evidence="1" id="KW-1133">Transmembrane helix</keyword>
<gene>
    <name evidence="2" type="ORF">ACFSL2_20580</name>
</gene>
<keyword evidence="1" id="KW-0812">Transmembrane</keyword>
<dbReference type="EMBL" id="JBHUHF010000001">
    <property type="protein sequence ID" value="MFD2027904.1"/>
    <property type="molecule type" value="Genomic_DNA"/>
</dbReference>
<keyword evidence="1" id="KW-0472">Membrane</keyword>
<comment type="caution">
    <text evidence="2">The sequence shown here is derived from an EMBL/GenBank/DDBJ whole genome shotgun (WGS) entry which is preliminary data.</text>
</comment>
<evidence type="ECO:0000313" key="3">
    <source>
        <dbReference type="Proteomes" id="UP001597338"/>
    </source>
</evidence>
<organism evidence="2 3">
    <name type="scientific">Promicromonospora aerolata</name>
    <dbReference type="NCBI Taxonomy" id="195749"/>
    <lineage>
        <taxon>Bacteria</taxon>
        <taxon>Bacillati</taxon>
        <taxon>Actinomycetota</taxon>
        <taxon>Actinomycetes</taxon>
        <taxon>Micrococcales</taxon>
        <taxon>Promicromonosporaceae</taxon>
        <taxon>Promicromonospora</taxon>
    </lineage>
</organism>
<keyword evidence="3" id="KW-1185">Reference proteome</keyword>
<reference evidence="3" key="1">
    <citation type="journal article" date="2019" name="Int. J. Syst. Evol. Microbiol.">
        <title>The Global Catalogue of Microorganisms (GCM) 10K type strain sequencing project: providing services to taxonomists for standard genome sequencing and annotation.</title>
        <authorList>
            <consortium name="The Broad Institute Genomics Platform"/>
            <consortium name="The Broad Institute Genome Sequencing Center for Infectious Disease"/>
            <person name="Wu L."/>
            <person name="Ma J."/>
        </authorList>
    </citation>
    <scope>NUCLEOTIDE SEQUENCE [LARGE SCALE GENOMIC DNA]</scope>
    <source>
        <strain evidence="3">CCM 7043</strain>
    </source>
</reference>
<name>A0ABW4VCB1_9MICO</name>
<protein>
    <submittedName>
        <fullName evidence="2">Uncharacterized protein</fullName>
    </submittedName>
</protein>
<sequence>MNLTRTARSQLADPRRGFASILAVVSVVLTVLGVQILCGIHLDGGHGSAHGDAAAGHHATPAAVGTADLVAEPDHGHHGEDPNHCSEERTATARYDRTLSPFPDLAGVPVLAQQWRVPDLAYQGSPTPPGAAVTTAPSLHALGISRT</sequence>
<proteinExistence type="predicted"/>
<evidence type="ECO:0000313" key="2">
    <source>
        <dbReference type="EMBL" id="MFD2027904.1"/>
    </source>
</evidence>
<dbReference type="RefSeq" id="WP_377199621.1">
    <property type="nucleotide sequence ID" value="NZ_JBHUHF010000001.1"/>
</dbReference>
<feature type="transmembrane region" description="Helical" evidence="1">
    <location>
        <begin position="21"/>
        <end position="42"/>
    </location>
</feature>
<dbReference type="Proteomes" id="UP001597338">
    <property type="component" value="Unassembled WGS sequence"/>
</dbReference>